<dbReference type="EMBL" id="DS469554">
    <property type="protein sequence ID" value="EDO43375.1"/>
    <property type="molecule type" value="Genomic_DNA"/>
</dbReference>
<feature type="transmembrane region" description="Helical" evidence="3">
    <location>
        <begin position="504"/>
        <end position="526"/>
    </location>
</feature>
<name>A7RYT1_NEMVE</name>
<keyword evidence="3" id="KW-1133">Transmembrane helix</keyword>
<keyword evidence="3" id="KW-0472">Membrane</keyword>
<dbReference type="InterPro" id="IPR038770">
    <property type="entry name" value="Na+/solute_symporter_sf"/>
</dbReference>
<feature type="transmembrane region" description="Helical" evidence="3">
    <location>
        <begin position="193"/>
        <end position="218"/>
    </location>
</feature>
<dbReference type="eggNOG" id="ENOG502S9RU">
    <property type="taxonomic scope" value="Eukaryota"/>
</dbReference>
<sequence length="592" mass="67361">MADSIENNDQLLRTNNSQPDVPNRPTRFQRIRQLALKNFLPLGLVFLVGFGILLPAPGVFLSEFPTHYICIVGIFLHSGLKLRTGEIRDTIRAYKALIYQILVIMLLTPIIGVKLTELLPFGREALLSSRSSSTNDGINRTSKMGMNESGRTSQENAVLGPAEFKTGIELYLIVPCTISAGVVLVSQAGGNATLALVTTIVCNLMAVFTLPVMMKWLMSFEGVKLDAINLLVKLLLTVLLPLVNLRYLLEWYLPPQNLRYLLEWYLPPQNLRYLLEWYLPPQNLRYLLVSLSGTFLHRTLGISLSGTFLHRTLGISLSGTFLHRTLGIFLEWYLPPQNLRYLLEWYLPPQNLRYLLEWYLPPQNLRPLGISLFLEWYLPPQNLRYLLEWYLPPQNLRPNPTLFTQGLTMHYQFVQVGKGLRYIPKVKSFVKRFTNCLKLLSVALLIMIPWMKVSNSSDQGAFNSLYIPSVFAILTWGVSLHVVFMGFNLVVSLVLKFDPPTCKCIVILASQKSLVVMVTVLSLLPFSSAAQGLMALPAIIIHLGVLVLDAFVVTWWHNRDERRKKEQNDIVLETLEQKEEPLDQQAVLYESH</sequence>
<dbReference type="OMA" id="YLLEWYL"/>
<evidence type="ECO:0000256" key="3">
    <source>
        <dbReference type="SAM" id="Phobius"/>
    </source>
</evidence>
<dbReference type="Pfam" id="PF13593">
    <property type="entry name" value="SBF_like"/>
    <property type="match status" value="2"/>
</dbReference>
<feature type="transmembrane region" description="Helical" evidence="3">
    <location>
        <begin position="433"/>
        <end position="451"/>
    </location>
</feature>
<feature type="region of interest" description="Disordered" evidence="2">
    <location>
        <begin position="1"/>
        <end position="23"/>
    </location>
</feature>
<dbReference type="HOGENOM" id="CLU_461259_0_0_1"/>
<feature type="transmembrane region" description="Helical" evidence="3">
    <location>
        <begin position="66"/>
        <end position="84"/>
    </location>
</feature>
<dbReference type="AlphaFoldDB" id="A7RYT1"/>
<proteinExistence type="inferred from homology"/>
<evidence type="ECO:0000256" key="2">
    <source>
        <dbReference type="SAM" id="MobiDB-lite"/>
    </source>
</evidence>
<dbReference type="InterPro" id="IPR016833">
    <property type="entry name" value="Put_Na-Bile_cotransptr"/>
</dbReference>
<evidence type="ECO:0000256" key="1">
    <source>
        <dbReference type="ARBA" id="ARBA00006528"/>
    </source>
</evidence>
<accession>A7RYT1</accession>
<dbReference type="STRING" id="45351.A7RYT1"/>
<dbReference type="InParanoid" id="A7RYT1"/>
<feature type="transmembrane region" description="Helical" evidence="3">
    <location>
        <begin position="39"/>
        <end position="60"/>
    </location>
</feature>
<protein>
    <submittedName>
        <fullName evidence="4">Uncharacterized protein</fullName>
    </submittedName>
</protein>
<feature type="region of interest" description="Disordered" evidence="2">
    <location>
        <begin position="132"/>
        <end position="151"/>
    </location>
</feature>
<dbReference type="FunFam" id="1.20.1530.20:FF:000069">
    <property type="entry name" value="Predicted protein"/>
    <property type="match status" value="1"/>
</dbReference>
<reference evidence="4 5" key="1">
    <citation type="journal article" date="2007" name="Science">
        <title>Sea anemone genome reveals ancestral eumetazoan gene repertoire and genomic organization.</title>
        <authorList>
            <person name="Putnam N.H."/>
            <person name="Srivastava M."/>
            <person name="Hellsten U."/>
            <person name="Dirks B."/>
            <person name="Chapman J."/>
            <person name="Salamov A."/>
            <person name="Terry A."/>
            <person name="Shapiro H."/>
            <person name="Lindquist E."/>
            <person name="Kapitonov V.V."/>
            <person name="Jurka J."/>
            <person name="Genikhovich G."/>
            <person name="Grigoriev I.V."/>
            <person name="Lucas S.M."/>
            <person name="Steele R.E."/>
            <person name="Finnerty J.R."/>
            <person name="Technau U."/>
            <person name="Martindale M.Q."/>
            <person name="Rokhsar D.S."/>
        </authorList>
    </citation>
    <scope>NUCLEOTIDE SEQUENCE [LARGE SCALE GENOMIC DNA]</scope>
    <source>
        <strain evidence="5">CH2 X CH6</strain>
    </source>
</reference>
<keyword evidence="3" id="KW-0812">Transmembrane</keyword>
<feature type="transmembrane region" description="Helical" evidence="3">
    <location>
        <begin position="532"/>
        <end position="556"/>
    </location>
</feature>
<evidence type="ECO:0000313" key="4">
    <source>
        <dbReference type="EMBL" id="EDO43375.1"/>
    </source>
</evidence>
<comment type="similarity">
    <text evidence="1">Belongs to the bile acid:sodium symporter (BASS) (TC 2.A.28) family.</text>
</comment>
<dbReference type="PANTHER" id="PTHR18640">
    <property type="entry name" value="SOLUTE CARRIER FAMILY 10 MEMBER 7"/>
    <property type="match status" value="1"/>
</dbReference>
<keyword evidence="5" id="KW-1185">Reference proteome</keyword>
<feature type="non-terminal residue" evidence="4">
    <location>
        <position position="592"/>
    </location>
</feature>
<dbReference type="Gene3D" id="1.20.1530.20">
    <property type="match status" value="2"/>
</dbReference>
<evidence type="ECO:0000313" key="5">
    <source>
        <dbReference type="Proteomes" id="UP000001593"/>
    </source>
</evidence>
<feature type="transmembrane region" description="Helical" evidence="3">
    <location>
        <begin position="168"/>
        <end position="186"/>
    </location>
</feature>
<feature type="transmembrane region" description="Helical" evidence="3">
    <location>
        <begin position="471"/>
        <end position="495"/>
    </location>
</feature>
<feature type="compositionally biased region" description="Polar residues" evidence="2">
    <location>
        <begin position="1"/>
        <end position="20"/>
    </location>
</feature>
<dbReference type="Proteomes" id="UP000001593">
    <property type="component" value="Unassembled WGS sequence"/>
</dbReference>
<organism evidence="4 5">
    <name type="scientific">Nematostella vectensis</name>
    <name type="common">Starlet sea anemone</name>
    <dbReference type="NCBI Taxonomy" id="45351"/>
    <lineage>
        <taxon>Eukaryota</taxon>
        <taxon>Metazoa</taxon>
        <taxon>Cnidaria</taxon>
        <taxon>Anthozoa</taxon>
        <taxon>Hexacorallia</taxon>
        <taxon>Actiniaria</taxon>
        <taxon>Edwardsiidae</taxon>
        <taxon>Nematostella</taxon>
    </lineage>
</organism>
<dbReference type="PANTHER" id="PTHR18640:SF10">
    <property type="entry name" value="SODIUM_METABOLITE COTRANSPORTER BASS4, CHLOROPLASTIC-RELATED"/>
    <property type="match status" value="1"/>
</dbReference>
<gene>
    <name evidence="4" type="ORF">NEMVEDRAFT_v1g241621</name>
</gene>
<feature type="transmembrane region" description="Helical" evidence="3">
    <location>
        <begin position="230"/>
        <end position="249"/>
    </location>
</feature>
<feature type="transmembrane region" description="Helical" evidence="3">
    <location>
        <begin position="96"/>
        <end position="113"/>
    </location>
</feature>